<keyword evidence="1" id="KW-0812">Transmembrane</keyword>
<reference evidence="2" key="1">
    <citation type="submission" date="2023-01" db="EMBL/GenBank/DDBJ databases">
        <title>Comparative Genomic Analysis of the Clinically-Derived Winkia Strain NY0527 Provides Evidence into the Taxonomic Reassignment of Winkia neuii and Characterizes Their Virulence Traits.</title>
        <authorList>
            <person name="Cai X."/>
            <person name="Peng Y."/>
            <person name="Li M."/>
            <person name="Qiu Y."/>
            <person name="Wang Y."/>
            <person name="Xu L."/>
            <person name="Hou Q."/>
        </authorList>
    </citation>
    <scope>NUCLEOTIDE SEQUENCE</scope>
    <source>
        <strain evidence="2">NY0527</strain>
    </source>
</reference>
<dbReference type="EMBL" id="CP116394">
    <property type="protein sequence ID" value="WCE45524.1"/>
    <property type="molecule type" value="Genomic_DNA"/>
</dbReference>
<evidence type="ECO:0000256" key="1">
    <source>
        <dbReference type="SAM" id="Phobius"/>
    </source>
</evidence>
<protein>
    <submittedName>
        <fullName evidence="2">ABC transporter</fullName>
    </submittedName>
</protein>
<name>A0AB38XMW8_9ACTO</name>
<proteinExistence type="predicted"/>
<evidence type="ECO:0000313" key="3">
    <source>
        <dbReference type="Proteomes" id="UP001211044"/>
    </source>
</evidence>
<dbReference type="Proteomes" id="UP001211044">
    <property type="component" value="Chromosome"/>
</dbReference>
<evidence type="ECO:0000313" key="2">
    <source>
        <dbReference type="EMBL" id="WCE45524.1"/>
    </source>
</evidence>
<feature type="transmembrane region" description="Helical" evidence="1">
    <location>
        <begin position="12"/>
        <end position="38"/>
    </location>
</feature>
<dbReference type="KEGG" id="wne:PIG85_07655"/>
<accession>A0AB38XMW8</accession>
<organism evidence="2 3">
    <name type="scientific">Winkia neuii subsp. anitrata</name>
    <dbReference type="NCBI Taxonomy" id="29318"/>
    <lineage>
        <taxon>Bacteria</taxon>
        <taxon>Bacillati</taxon>
        <taxon>Actinomycetota</taxon>
        <taxon>Actinomycetes</taxon>
        <taxon>Actinomycetales</taxon>
        <taxon>Actinomycetaceae</taxon>
        <taxon>Winkia</taxon>
    </lineage>
</organism>
<keyword evidence="1" id="KW-1133">Transmembrane helix</keyword>
<dbReference type="AlphaFoldDB" id="A0AB38XMW8"/>
<keyword evidence="1" id="KW-0472">Membrane</keyword>
<sequence>MASFPTDREQGSAIASFVMISALLLAVVFALLQLALVLHVRAIGIDAAGEGARRAALYGASSAEGEMRVRQMLQMGAPGVRVSKVSFSKQAAPVAGRRMIVAKVRVALPLIGPWGPSAGMTLTGRSLVEEPVHVF</sequence>
<dbReference type="RefSeq" id="WP_040315292.1">
    <property type="nucleotide sequence ID" value="NZ_CP116394.1"/>
</dbReference>
<gene>
    <name evidence="2" type="ORF">PIG85_07655</name>
</gene>